<keyword evidence="7" id="KW-1185">Reference proteome</keyword>
<dbReference type="InterPro" id="IPR050172">
    <property type="entry name" value="SsuD_RutA_monooxygenase"/>
</dbReference>
<feature type="domain" description="Luciferase-like" evidence="5">
    <location>
        <begin position="20"/>
        <end position="354"/>
    </location>
</feature>
<evidence type="ECO:0000256" key="3">
    <source>
        <dbReference type="ARBA" id="ARBA00023002"/>
    </source>
</evidence>
<evidence type="ECO:0000256" key="4">
    <source>
        <dbReference type="ARBA" id="ARBA00023033"/>
    </source>
</evidence>
<keyword evidence="3" id="KW-0560">Oxidoreductase</keyword>
<keyword evidence="2" id="KW-0288">FMN</keyword>
<evidence type="ECO:0000313" key="6">
    <source>
        <dbReference type="EMBL" id="SMH38036.1"/>
    </source>
</evidence>
<dbReference type="InterPro" id="IPR036661">
    <property type="entry name" value="Luciferase-like_sf"/>
</dbReference>
<evidence type="ECO:0000256" key="2">
    <source>
        <dbReference type="ARBA" id="ARBA00022643"/>
    </source>
</evidence>
<dbReference type="AlphaFoldDB" id="A0A1X7NLJ0"/>
<sequence>MRDISRGQQSMKPRKVDDKMRFGLMWPNSPSPNVTSLAVAERNPDVLDMDSHIALARTAEKIGVDFVFFADGYTNHGEHNARVGHGEPCISAPIWAPIVMAATDHIGVVTTMHARYLSPVVLARLGANLDVLSGGRWGWNIVPGAKGSEARLFGISSEIEHDERYAVVEETLAAVRALWNARGKPIDFNGKYYHLEGVPRGPYPVQESPLIFNAGVSPAGQDFIARNADYAFFAVVEDLAQVARTVEELGDKTEASGRSRLEVNLAGSIGYVIGSTAAEAQEKYDWIRDSVDMDAARGWARGFLSGSQTYQSNFGGEFDEAARKIGLAAGSRVLVGTAADVAEQIIEINRQTGLRGFMWLSLIWDPAEVALLGDVLPYLEKAGLWEPPSSRGWSW</sequence>
<dbReference type="GO" id="GO:0016705">
    <property type="term" value="F:oxidoreductase activity, acting on paired donors, with incorporation or reduction of molecular oxygen"/>
    <property type="evidence" value="ECO:0007669"/>
    <property type="project" value="InterPro"/>
</dbReference>
<evidence type="ECO:0000259" key="5">
    <source>
        <dbReference type="Pfam" id="PF00296"/>
    </source>
</evidence>
<organism evidence="6 7">
    <name type="scientific">Mesorhizobium australicum</name>
    <dbReference type="NCBI Taxonomy" id="536018"/>
    <lineage>
        <taxon>Bacteria</taxon>
        <taxon>Pseudomonadati</taxon>
        <taxon>Pseudomonadota</taxon>
        <taxon>Alphaproteobacteria</taxon>
        <taxon>Hyphomicrobiales</taxon>
        <taxon>Phyllobacteriaceae</taxon>
        <taxon>Mesorhizobium</taxon>
    </lineage>
</organism>
<dbReference type="Pfam" id="PF00296">
    <property type="entry name" value="Bac_luciferase"/>
    <property type="match status" value="1"/>
</dbReference>
<evidence type="ECO:0000256" key="1">
    <source>
        <dbReference type="ARBA" id="ARBA00022630"/>
    </source>
</evidence>
<protein>
    <submittedName>
        <fullName evidence="6">Flavin-dependent oxidoreductase, luciferase family (Includes alkanesulfonate monooxygenase SsuD and methylene tetrahydromethanopterin reductase)</fullName>
    </submittedName>
</protein>
<dbReference type="InterPro" id="IPR011251">
    <property type="entry name" value="Luciferase-like_dom"/>
</dbReference>
<gene>
    <name evidence="6" type="ORF">SAMN02982922_2005</name>
</gene>
<dbReference type="SUPFAM" id="SSF51679">
    <property type="entry name" value="Bacterial luciferase-like"/>
    <property type="match status" value="1"/>
</dbReference>
<reference evidence="6 7" key="1">
    <citation type="submission" date="2017-04" db="EMBL/GenBank/DDBJ databases">
        <authorList>
            <person name="Afonso C.L."/>
            <person name="Miller P.J."/>
            <person name="Scott M.A."/>
            <person name="Spackman E."/>
            <person name="Goraichik I."/>
            <person name="Dimitrov K.M."/>
            <person name="Suarez D.L."/>
            <person name="Swayne D.E."/>
        </authorList>
    </citation>
    <scope>NUCLEOTIDE SEQUENCE [LARGE SCALE GENOMIC DNA]</scope>
    <source>
        <strain evidence="6 7">B5P</strain>
    </source>
</reference>
<name>A0A1X7NLJ0_9HYPH</name>
<evidence type="ECO:0000313" key="7">
    <source>
        <dbReference type="Proteomes" id="UP000193083"/>
    </source>
</evidence>
<dbReference type="OrthoDB" id="9779442at2"/>
<dbReference type="GO" id="GO:0004497">
    <property type="term" value="F:monooxygenase activity"/>
    <property type="evidence" value="ECO:0007669"/>
    <property type="project" value="UniProtKB-KW"/>
</dbReference>
<dbReference type="PANTHER" id="PTHR42847:SF4">
    <property type="entry name" value="ALKANESULFONATE MONOOXYGENASE-RELATED"/>
    <property type="match status" value="1"/>
</dbReference>
<dbReference type="RefSeq" id="WP_085464033.1">
    <property type="nucleotide sequence ID" value="NZ_FXBL01000004.1"/>
</dbReference>
<dbReference type="EMBL" id="FXBL01000004">
    <property type="protein sequence ID" value="SMH38036.1"/>
    <property type="molecule type" value="Genomic_DNA"/>
</dbReference>
<accession>A0A1X7NLJ0</accession>
<dbReference type="Proteomes" id="UP000193083">
    <property type="component" value="Unassembled WGS sequence"/>
</dbReference>
<proteinExistence type="predicted"/>
<dbReference type="PANTHER" id="PTHR42847">
    <property type="entry name" value="ALKANESULFONATE MONOOXYGENASE"/>
    <property type="match status" value="1"/>
</dbReference>
<dbReference type="Gene3D" id="3.20.20.30">
    <property type="entry name" value="Luciferase-like domain"/>
    <property type="match status" value="1"/>
</dbReference>
<keyword evidence="1" id="KW-0285">Flavoprotein</keyword>
<keyword evidence="4 6" id="KW-0503">Monooxygenase</keyword>